<sequence length="174" mass="18663">RIMDDEVFEDARGRQQDNSRLGASERTEKHTSATSKPRSYTLCSLSETEETSDSVGTTKATGEDETADSLKTCRPPQTVSEDEAGATGTSASDKKEHEDDSTEKTSPSGADSADTPALPLPSVLLVTSQRKRKEGIGNGKRASTAETSPVDEELQKKLQERLKRAGDADSTEGE</sequence>
<dbReference type="EMBL" id="JACVVK020000003">
    <property type="protein sequence ID" value="KAK7507756.1"/>
    <property type="molecule type" value="Genomic_DNA"/>
</dbReference>
<evidence type="ECO:0000256" key="1">
    <source>
        <dbReference type="SAM" id="MobiDB-lite"/>
    </source>
</evidence>
<accession>A0ABD0M8Q5</accession>
<feature type="non-terminal residue" evidence="2">
    <location>
        <position position="174"/>
    </location>
</feature>
<dbReference type="AlphaFoldDB" id="A0ABD0M8Q5"/>
<feature type="region of interest" description="Disordered" evidence="1">
    <location>
        <begin position="1"/>
        <end position="174"/>
    </location>
</feature>
<evidence type="ECO:0000313" key="3">
    <source>
        <dbReference type="Proteomes" id="UP001519460"/>
    </source>
</evidence>
<name>A0ABD0M8Q5_9CAEN</name>
<protein>
    <submittedName>
        <fullName evidence="2">Uncharacterized protein</fullName>
    </submittedName>
</protein>
<feature type="compositionally biased region" description="Polar residues" evidence="1">
    <location>
        <begin position="32"/>
        <end position="46"/>
    </location>
</feature>
<reference evidence="2 3" key="1">
    <citation type="journal article" date="2023" name="Sci. Data">
        <title>Genome assembly of the Korean intertidal mud-creeper Batillaria attramentaria.</title>
        <authorList>
            <person name="Patra A.K."/>
            <person name="Ho P.T."/>
            <person name="Jun S."/>
            <person name="Lee S.J."/>
            <person name="Kim Y."/>
            <person name="Won Y.J."/>
        </authorList>
    </citation>
    <scope>NUCLEOTIDE SEQUENCE [LARGE SCALE GENOMIC DNA]</scope>
    <source>
        <strain evidence="2">Wonlab-2016</strain>
    </source>
</reference>
<feature type="compositionally biased region" description="Basic and acidic residues" evidence="1">
    <location>
        <begin position="1"/>
        <end position="31"/>
    </location>
</feature>
<keyword evidence="3" id="KW-1185">Reference proteome</keyword>
<dbReference type="Proteomes" id="UP001519460">
    <property type="component" value="Unassembled WGS sequence"/>
</dbReference>
<gene>
    <name evidence="2" type="ORF">BaRGS_00000721</name>
</gene>
<feature type="compositionally biased region" description="Basic and acidic residues" evidence="1">
    <location>
        <begin position="153"/>
        <end position="167"/>
    </location>
</feature>
<evidence type="ECO:0000313" key="2">
    <source>
        <dbReference type="EMBL" id="KAK7507756.1"/>
    </source>
</evidence>
<proteinExistence type="predicted"/>
<comment type="caution">
    <text evidence="2">The sequence shown here is derived from an EMBL/GenBank/DDBJ whole genome shotgun (WGS) entry which is preliminary data.</text>
</comment>
<feature type="non-terminal residue" evidence="2">
    <location>
        <position position="1"/>
    </location>
</feature>
<organism evidence="2 3">
    <name type="scientific">Batillaria attramentaria</name>
    <dbReference type="NCBI Taxonomy" id="370345"/>
    <lineage>
        <taxon>Eukaryota</taxon>
        <taxon>Metazoa</taxon>
        <taxon>Spiralia</taxon>
        <taxon>Lophotrochozoa</taxon>
        <taxon>Mollusca</taxon>
        <taxon>Gastropoda</taxon>
        <taxon>Caenogastropoda</taxon>
        <taxon>Sorbeoconcha</taxon>
        <taxon>Cerithioidea</taxon>
        <taxon>Batillariidae</taxon>
        <taxon>Batillaria</taxon>
    </lineage>
</organism>